<evidence type="ECO:0000313" key="1">
    <source>
        <dbReference type="EMBL" id="GAA4037517.1"/>
    </source>
</evidence>
<sequence length="102" mass="10996">MSMELFERGRMFREAGDPSGAARFLVLAAAEEPTNRAVLEELALAHFQSASLGRAETVARELTRLDPSDGYARLLLGRTLTRLSRHSEAAVELKLAAALGAA</sequence>
<proteinExistence type="predicted"/>
<dbReference type="EMBL" id="BAABAL010000029">
    <property type="protein sequence ID" value="GAA4037517.1"/>
    <property type="molecule type" value="Genomic_DNA"/>
</dbReference>
<evidence type="ECO:0000313" key="2">
    <source>
        <dbReference type="Proteomes" id="UP001501747"/>
    </source>
</evidence>
<comment type="caution">
    <text evidence="1">The sequence shown here is derived from an EMBL/GenBank/DDBJ whole genome shotgun (WGS) entry which is preliminary data.</text>
</comment>
<protein>
    <recommendedName>
        <fullName evidence="3">Tetratricopeptide repeat protein</fullName>
    </recommendedName>
</protein>
<gene>
    <name evidence="1" type="ORF">GCM10022247_74150</name>
</gene>
<keyword evidence="2" id="KW-1185">Reference proteome</keyword>
<dbReference type="Gene3D" id="1.25.40.10">
    <property type="entry name" value="Tetratricopeptide repeat domain"/>
    <property type="match status" value="1"/>
</dbReference>
<dbReference type="InterPro" id="IPR011990">
    <property type="entry name" value="TPR-like_helical_dom_sf"/>
</dbReference>
<dbReference type="RefSeq" id="WP_344886241.1">
    <property type="nucleotide sequence ID" value="NZ_BAABAL010000029.1"/>
</dbReference>
<dbReference type="Proteomes" id="UP001501747">
    <property type="component" value="Unassembled WGS sequence"/>
</dbReference>
<accession>A0ABP7U7Z1</accession>
<dbReference type="Pfam" id="PF14559">
    <property type="entry name" value="TPR_19"/>
    <property type="match status" value="1"/>
</dbReference>
<organism evidence="1 2">
    <name type="scientific">Allokutzneria multivorans</name>
    <dbReference type="NCBI Taxonomy" id="1142134"/>
    <lineage>
        <taxon>Bacteria</taxon>
        <taxon>Bacillati</taxon>
        <taxon>Actinomycetota</taxon>
        <taxon>Actinomycetes</taxon>
        <taxon>Pseudonocardiales</taxon>
        <taxon>Pseudonocardiaceae</taxon>
        <taxon>Allokutzneria</taxon>
    </lineage>
</organism>
<name>A0ABP7U7Z1_9PSEU</name>
<reference evidence="2" key="1">
    <citation type="journal article" date="2019" name="Int. J. Syst. Evol. Microbiol.">
        <title>The Global Catalogue of Microorganisms (GCM) 10K type strain sequencing project: providing services to taxonomists for standard genome sequencing and annotation.</title>
        <authorList>
            <consortium name="The Broad Institute Genomics Platform"/>
            <consortium name="The Broad Institute Genome Sequencing Center for Infectious Disease"/>
            <person name="Wu L."/>
            <person name="Ma J."/>
        </authorList>
    </citation>
    <scope>NUCLEOTIDE SEQUENCE [LARGE SCALE GENOMIC DNA]</scope>
    <source>
        <strain evidence="2">JCM 17342</strain>
    </source>
</reference>
<evidence type="ECO:0008006" key="3">
    <source>
        <dbReference type="Google" id="ProtNLM"/>
    </source>
</evidence>
<dbReference type="SUPFAM" id="SSF48452">
    <property type="entry name" value="TPR-like"/>
    <property type="match status" value="1"/>
</dbReference>